<proteinExistence type="predicted"/>
<comment type="caution">
    <text evidence="1">The sequence shown here is derived from an EMBL/GenBank/DDBJ whole genome shotgun (WGS) entry which is preliminary data.</text>
</comment>
<name>X1STM5_9ZZZZ</name>
<gene>
    <name evidence="1" type="ORF">S12H4_22788</name>
</gene>
<dbReference type="AlphaFoldDB" id="X1STM5"/>
<dbReference type="EMBL" id="BARW01011954">
    <property type="protein sequence ID" value="GAI78710.1"/>
    <property type="molecule type" value="Genomic_DNA"/>
</dbReference>
<evidence type="ECO:0000313" key="1">
    <source>
        <dbReference type="EMBL" id="GAI78710.1"/>
    </source>
</evidence>
<protein>
    <submittedName>
        <fullName evidence="1">Uncharacterized protein</fullName>
    </submittedName>
</protein>
<sequence>MFRTSEQWHNALVIDEAKFWGSDMDRDVARIV</sequence>
<reference evidence="1" key="1">
    <citation type="journal article" date="2014" name="Front. Microbiol.">
        <title>High frequency of phylogenetically diverse reductive dehalogenase-homologous genes in deep subseafloor sedimentary metagenomes.</title>
        <authorList>
            <person name="Kawai M."/>
            <person name="Futagami T."/>
            <person name="Toyoda A."/>
            <person name="Takaki Y."/>
            <person name="Nishi S."/>
            <person name="Hori S."/>
            <person name="Arai W."/>
            <person name="Tsubouchi T."/>
            <person name="Morono Y."/>
            <person name="Uchiyama I."/>
            <person name="Ito T."/>
            <person name="Fujiyama A."/>
            <person name="Inagaki F."/>
            <person name="Takami H."/>
        </authorList>
    </citation>
    <scope>NUCLEOTIDE SEQUENCE</scope>
    <source>
        <strain evidence="1">Expedition CK06-06</strain>
    </source>
</reference>
<organism evidence="1">
    <name type="scientific">marine sediment metagenome</name>
    <dbReference type="NCBI Taxonomy" id="412755"/>
    <lineage>
        <taxon>unclassified sequences</taxon>
        <taxon>metagenomes</taxon>
        <taxon>ecological metagenomes</taxon>
    </lineage>
</organism>
<feature type="non-terminal residue" evidence="1">
    <location>
        <position position="32"/>
    </location>
</feature>
<accession>X1STM5</accession>